<dbReference type="InterPro" id="IPR000620">
    <property type="entry name" value="EamA_dom"/>
</dbReference>
<evidence type="ECO:0000313" key="8">
    <source>
        <dbReference type="EMBL" id="QGT50409.1"/>
    </source>
</evidence>
<dbReference type="InterPro" id="IPR050638">
    <property type="entry name" value="AA-Vitamin_Transporters"/>
</dbReference>
<protein>
    <submittedName>
        <fullName evidence="8">Membrane protein</fullName>
    </submittedName>
</protein>
<evidence type="ECO:0000256" key="1">
    <source>
        <dbReference type="ARBA" id="ARBA00004651"/>
    </source>
</evidence>
<dbReference type="PANTHER" id="PTHR32322:SF18">
    <property type="entry name" value="S-ADENOSYLMETHIONINE_S-ADENOSYLHOMOCYSTEINE TRANSPORTER"/>
    <property type="match status" value="1"/>
</dbReference>
<feature type="transmembrane region" description="Helical" evidence="6">
    <location>
        <begin position="41"/>
        <end position="63"/>
    </location>
</feature>
<feature type="transmembrane region" description="Helical" evidence="6">
    <location>
        <begin position="12"/>
        <end position="29"/>
    </location>
</feature>
<feature type="transmembrane region" description="Helical" evidence="6">
    <location>
        <begin position="101"/>
        <end position="119"/>
    </location>
</feature>
<comment type="subcellular location">
    <subcellularLocation>
        <location evidence="1">Cell membrane</location>
        <topology evidence="1">Multi-pass membrane protein</topology>
    </subcellularLocation>
</comment>
<proteinExistence type="predicted"/>
<feature type="transmembrane region" description="Helical" evidence="6">
    <location>
        <begin position="131"/>
        <end position="149"/>
    </location>
</feature>
<evidence type="ECO:0000256" key="6">
    <source>
        <dbReference type="SAM" id="Phobius"/>
    </source>
</evidence>
<feature type="domain" description="EamA" evidence="7">
    <location>
        <begin position="158"/>
        <end position="290"/>
    </location>
</feature>
<keyword evidence="4 6" id="KW-1133">Transmembrane helix</keyword>
<feature type="domain" description="EamA" evidence="7">
    <location>
        <begin position="12"/>
        <end position="139"/>
    </location>
</feature>
<evidence type="ECO:0000259" key="7">
    <source>
        <dbReference type="Pfam" id="PF00892"/>
    </source>
</evidence>
<keyword evidence="3 6" id="KW-0812">Transmembrane</keyword>
<sequence length="305" mass="34050">MANNDTSQRILWSVLMFVAMIFWGMSWPFSKLLTQQASPYLIAFLRFAAVSITFIPVILFLKLSFKIPKNTLKMFVSVSLFNALYSLFFFVGLGFGFAGKAGVITVTLSPILTALFAAIYYKTHLLGREKIGLLIGLISGGFLLQASSFETLFSPFNLFFVAAATSWAILTIISRHLSEHLHPIVLNFYTSLLSALWFFPVIFIQDMSILLEVKADFWLDLFIIAVLSTAIGTSIFYKGVSVLGINQGASFTLITPLSALFFSFVILGEIPQWQTLIGGTGAIIAIYFISLYQSHHFKFFKKESL</sequence>
<feature type="transmembrane region" description="Helical" evidence="6">
    <location>
        <begin position="217"/>
        <end position="237"/>
    </location>
</feature>
<accession>A0A650EL04</accession>
<dbReference type="SUPFAM" id="SSF103481">
    <property type="entry name" value="Multidrug resistance efflux transporter EmrE"/>
    <property type="match status" value="2"/>
</dbReference>
<evidence type="ECO:0000256" key="5">
    <source>
        <dbReference type="ARBA" id="ARBA00023136"/>
    </source>
</evidence>
<gene>
    <name evidence="8" type="ORF">Helico5904_0810</name>
</gene>
<feature type="transmembrane region" description="Helical" evidence="6">
    <location>
        <begin position="273"/>
        <end position="292"/>
    </location>
</feature>
<feature type="transmembrane region" description="Helical" evidence="6">
    <location>
        <begin position="249"/>
        <end position="267"/>
    </location>
</feature>
<name>A0A650EL04_9HELI</name>
<organism evidence="8">
    <name type="scientific">uncultured Helicobacter sp</name>
    <dbReference type="NCBI Taxonomy" id="175537"/>
    <lineage>
        <taxon>Bacteria</taxon>
        <taxon>Pseudomonadati</taxon>
        <taxon>Campylobacterota</taxon>
        <taxon>Epsilonproteobacteria</taxon>
        <taxon>Campylobacterales</taxon>
        <taxon>Helicobacteraceae</taxon>
        <taxon>Helicobacter</taxon>
        <taxon>environmental samples</taxon>
    </lineage>
</organism>
<dbReference type="InterPro" id="IPR037185">
    <property type="entry name" value="EmrE-like"/>
</dbReference>
<evidence type="ECO:0000256" key="2">
    <source>
        <dbReference type="ARBA" id="ARBA00022475"/>
    </source>
</evidence>
<keyword evidence="2" id="KW-1003">Cell membrane</keyword>
<dbReference type="PANTHER" id="PTHR32322">
    <property type="entry name" value="INNER MEMBRANE TRANSPORTER"/>
    <property type="match status" value="1"/>
</dbReference>
<evidence type="ECO:0000256" key="4">
    <source>
        <dbReference type="ARBA" id="ARBA00022989"/>
    </source>
</evidence>
<dbReference type="GO" id="GO:0005886">
    <property type="term" value="C:plasma membrane"/>
    <property type="evidence" value="ECO:0007669"/>
    <property type="project" value="UniProtKB-SubCell"/>
</dbReference>
<keyword evidence="5 6" id="KW-0472">Membrane</keyword>
<reference evidence="8" key="1">
    <citation type="journal article" date="2020" name="J. ISSAAS">
        <title>Lactobacilli and other gastrointestinal microbiota of Peromyscus leucopus, reservoir host for agents of Lyme disease and other zoonoses in North America.</title>
        <authorList>
            <person name="Milovic A."/>
            <person name="Bassam K."/>
            <person name="Shao H."/>
            <person name="Chatzistamou I."/>
            <person name="Tufts D.M."/>
            <person name="Diuk-Wasser M."/>
            <person name="Barbour A.G."/>
        </authorList>
    </citation>
    <scope>NUCLEOTIDE SEQUENCE</scope>
    <source>
        <strain evidence="8">LL4</strain>
    </source>
</reference>
<feature type="transmembrane region" description="Helical" evidence="6">
    <location>
        <begin position="185"/>
        <end position="205"/>
    </location>
</feature>
<dbReference type="Pfam" id="PF00892">
    <property type="entry name" value="EamA"/>
    <property type="match status" value="2"/>
</dbReference>
<feature type="transmembrane region" description="Helical" evidence="6">
    <location>
        <begin position="75"/>
        <end position="95"/>
    </location>
</feature>
<dbReference type="AlphaFoldDB" id="A0A650EL04"/>
<evidence type="ECO:0000256" key="3">
    <source>
        <dbReference type="ARBA" id="ARBA00022692"/>
    </source>
</evidence>
<feature type="transmembrane region" description="Helical" evidence="6">
    <location>
        <begin position="155"/>
        <end position="173"/>
    </location>
</feature>
<dbReference type="EMBL" id="MN577569">
    <property type="protein sequence ID" value="QGT50409.1"/>
    <property type="molecule type" value="Genomic_DNA"/>
</dbReference>